<dbReference type="Proteomes" id="UP000836841">
    <property type="component" value="Chromosome 2"/>
</dbReference>
<dbReference type="InterPro" id="IPR024768">
    <property type="entry name" value="Marf1"/>
</dbReference>
<feature type="domain" description="C2H2-type" evidence="2">
    <location>
        <begin position="252"/>
        <end position="274"/>
    </location>
</feature>
<dbReference type="GO" id="GO:0010468">
    <property type="term" value="P:regulation of gene expression"/>
    <property type="evidence" value="ECO:0007669"/>
    <property type="project" value="InterPro"/>
</dbReference>
<dbReference type="Gene3D" id="3.40.50.1010">
    <property type="entry name" value="5'-nuclease"/>
    <property type="match status" value="1"/>
</dbReference>
<dbReference type="PANTHER" id="PTHR14379:SF71">
    <property type="entry name" value="C2H2-TYPE DOMAIN-CONTAINING PROTEIN"/>
    <property type="match status" value="1"/>
</dbReference>
<proteinExistence type="predicted"/>
<gene>
    <name evidence="3" type="ORF">TAV2_LOCUS7225</name>
</gene>
<dbReference type="GO" id="GO:0003676">
    <property type="term" value="F:nucleic acid binding"/>
    <property type="evidence" value="ECO:0007669"/>
    <property type="project" value="InterPro"/>
</dbReference>
<dbReference type="Gene3D" id="3.30.160.60">
    <property type="entry name" value="Classic Zinc Finger"/>
    <property type="match status" value="4"/>
</dbReference>
<dbReference type="SMART" id="SM00355">
    <property type="entry name" value="ZnF_C2H2"/>
    <property type="match status" value="4"/>
</dbReference>
<feature type="compositionally biased region" description="Basic and acidic residues" evidence="1">
    <location>
        <begin position="419"/>
        <end position="428"/>
    </location>
</feature>
<feature type="compositionally biased region" description="Basic and acidic residues" evidence="1">
    <location>
        <begin position="629"/>
        <end position="643"/>
    </location>
</feature>
<dbReference type="GO" id="GO:0004540">
    <property type="term" value="F:RNA nuclease activity"/>
    <property type="evidence" value="ECO:0007669"/>
    <property type="project" value="InterPro"/>
</dbReference>
<accession>A0AAU9RIL9</accession>
<sequence>MTTTVNTAAEMMNNTAEAEYARAKTSIWWDIENCAVPKGCDAHGIAQKLRSSLMEMNYCGPLSISSYGNTDLIPNSVQQALSSTGVSLNHVPSGRKDASDKKILVDLFLWVVENPAPANIMLISGDGDFSDALHRLRMRRYNILLAHPPQVSASLVASAKTTWLWRSLLASGCPLTHCESSRLLDNGSSSTFDSHIPSQDVSEHVSSRQPVDSGSGSSWFPGDKLKGIYVPKAPNQPSKQETRRKRKSAWFCKVCNVAFKSFEIFTKHLSGKEHAAQWELKHNLELLGEPENMAAAPSECREKDMEMTNKVVEAGDEALVDAKNTEESVQDNGQESMKKCLEKQNKELIETCTRSESSGREFWQDFKDRMGMDGVTPLNADYVFSELSRDFRVPKEMRECFDAILKKLEPTQNEIVIEKSEGLEKESGEPENAPAGQTEHLEEDMNKTKKKKKKKKKEKSTVIEDNAATFFCSFCSVFCDSPAMIESHLNGRKHAATIKKHNEALLDDKQIQEEIIQDNGYLKEMIEELHIQPGKQNKEHRERCASPERSVEEIFLNFEDVLENGECSFTEVNPEFSAPKETREWFDAFFKRLELSQDANVTLEFENIPNQFLEMNTGDLESNSAGATEHPEEYMEKKRKDKVTKDGAEPEAYVCSICSVISDCPIVFESHLMGRRHAARVKKHAEVLFDDKKILEKRLKERDDESEEIPIAEFPEPKEARERLDSMVKRLEVSLEEDTSKQTPGECENASERVEEETKKKNGAAVTETRVCDWCDVKCFSEADFYSHLTGKKHAAAVKKLVPVVKKHVATTVRKQSGTKFIYVKKNGS</sequence>
<dbReference type="SMART" id="SM00451">
    <property type="entry name" value="ZnF_U1"/>
    <property type="match status" value="4"/>
</dbReference>
<dbReference type="EMBL" id="OU466858">
    <property type="protein sequence ID" value="CAH2044053.1"/>
    <property type="molecule type" value="Genomic_DNA"/>
</dbReference>
<evidence type="ECO:0000256" key="1">
    <source>
        <dbReference type="SAM" id="MobiDB-lite"/>
    </source>
</evidence>
<name>A0AAU9RIL9_THLAR</name>
<feature type="region of interest" description="Disordered" evidence="1">
    <location>
        <begin position="419"/>
        <end position="459"/>
    </location>
</feature>
<dbReference type="CDD" id="cd10910">
    <property type="entry name" value="PIN_limkain_b1_N_like"/>
    <property type="match status" value="1"/>
</dbReference>
<evidence type="ECO:0000313" key="4">
    <source>
        <dbReference type="Proteomes" id="UP000836841"/>
    </source>
</evidence>
<dbReference type="GO" id="GO:0008270">
    <property type="term" value="F:zinc ion binding"/>
    <property type="evidence" value="ECO:0007669"/>
    <property type="project" value="InterPro"/>
</dbReference>
<dbReference type="Pfam" id="PF01936">
    <property type="entry name" value="NYN"/>
    <property type="match status" value="1"/>
</dbReference>
<dbReference type="InterPro" id="IPR003604">
    <property type="entry name" value="Matrin/U1-like-C_Znf_C2H2"/>
</dbReference>
<dbReference type="InterPro" id="IPR036236">
    <property type="entry name" value="Znf_C2H2_sf"/>
</dbReference>
<dbReference type="AlphaFoldDB" id="A0AAU9RIL9"/>
<dbReference type="SUPFAM" id="SSF57667">
    <property type="entry name" value="beta-beta-alpha zinc fingers"/>
    <property type="match status" value="4"/>
</dbReference>
<reference evidence="3 4" key="1">
    <citation type="submission" date="2022-03" db="EMBL/GenBank/DDBJ databases">
        <authorList>
            <person name="Nunn A."/>
            <person name="Chopra R."/>
            <person name="Nunn A."/>
            <person name="Contreras Garrido A."/>
        </authorList>
    </citation>
    <scope>NUCLEOTIDE SEQUENCE [LARGE SCALE GENOMIC DNA]</scope>
</reference>
<dbReference type="PROSITE" id="PS00028">
    <property type="entry name" value="ZINC_FINGER_C2H2_1"/>
    <property type="match status" value="1"/>
</dbReference>
<dbReference type="PANTHER" id="PTHR14379">
    <property type="entry name" value="LIMKAIN B LKAP"/>
    <property type="match status" value="1"/>
</dbReference>
<feature type="compositionally biased region" description="Polar residues" evidence="1">
    <location>
        <begin position="207"/>
        <end position="218"/>
    </location>
</feature>
<dbReference type="Pfam" id="PF12874">
    <property type="entry name" value="zf-met"/>
    <property type="match status" value="3"/>
</dbReference>
<organism evidence="3 4">
    <name type="scientific">Thlaspi arvense</name>
    <name type="common">Field penny-cress</name>
    <dbReference type="NCBI Taxonomy" id="13288"/>
    <lineage>
        <taxon>Eukaryota</taxon>
        <taxon>Viridiplantae</taxon>
        <taxon>Streptophyta</taxon>
        <taxon>Embryophyta</taxon>
        <taxon>Tracheophyta</taxon>
        <taxon>Spermatophyta</taxon>
        <taxon>Magnoliopsida</taxon>
        <taxon>eudicotyledons</taxon>
        <taxon>Gunneridae</taxon>
        <taxon>Pentapetalae</taxon>
        <taxon>rosids</taxon>
        <taxon>malvids</taxon>
        <taxon>Brassicales</taxon>
        <taxon>Brassicaceae</taxon>
        <taxon>Thlaspideae</taxon>
        <taxon>Thlaspi</taxon>
    </lineage>
</organism>
<evidence type="ECO:0000259" key="2">
    <source>
        <dbReference type="PROSITE" id="PS00028"/>
    </source>
</evidence>
<feature type="compositionally biased region" description="Basic residues" evidence="1">
    <location>
        <begin position="448"/>
        <end position="458"/>
    </location>
</feature>
<keyword evidence="4" id="KW-1185">Reference proteome</keyword>
<feature type="region of interest" description="Disordered" evidence="1">
    <location>
        <begin position="194"/>
        <end position="223"/>
    </location>
</feature>
<dbReference type="InterPro" id="IPR021139">
    <property type="entry name" value="NYN"/>
</dbReference>
<dbReference type="GO" id="GO:0005777">
    <property type="term" value="C:peroxisome"/>
    <property type="evidence" value="ECO:0007669"/>
    <property type="project" value="InterPro"/>
</dbReference>
<feature type="region of interest" description="Disordered" evidence="1">
    <location>
        <begin position="621"/>
        <end position="643"/>
    </location>
</feature>
<feature type="region of interest" description="Disordered" evidence="1">
    <location>
        <begin position="734"/>
        <end position="755"/>
    </location>
</feature>
<evidence type="ECO:0000313" key="3">
    <source>
        <dbReference type="EMBL" id="CAH2044053.1"/>
    </source>
</evidence>
<dbReference type="InterPro" id="IPR013087">
    <property type="entry name" value="Znf_C2H2_type"/>
</dbReference>
<protein>
    <recommendedName>
        <fullName evidence="2">C2H2-type domain-containing protein</fullName>
    </recommendedName>
</protein>